<gene>
    <name evidence="4" type="ORF">GCM10010346_15680</name>
</gene>
<organism evidence="4 5">
    <name type="scientific">Streptomyces chryseus</name>
    <dbReference type="NCBI Taxonomy" id="68186"/>
    <lineage>
        <taxon>Bacteria</taxon>
        <taxon>Bacillati</taxon>
        <taxon>Actinomycetota</taxon>
        <taxon>Actinomycetes</taxon>
        <taxon>Kitasatosporales</taxon>
        <taxon>Streptomycetaceae</taxon>
        <taxon>Streptomyces</taxon>
    </lineage>
</organism>
<evidence type="ECO:0000256" key="1">
    <source>
        <dbReference type="SAM" id="MobiDB-lite"/>
    </source>
</evidence>
<evidence type="ECO:0000313" key="4">
    <source>
        <dbReference type="EMBL" id="GHA93853.1"/>
    </source>
</evidence>
<feature type="compositionally biased region" description="Pro residues" evidence="1">
    <location>
        <begin position="75"/>
        <end position="91"/>
    </location>
</feature>
<feature type="transmembrane region" description="Helical" evidence="2">
    <location>
        <begin position="141"/>
        <end position="174"/>
    </location>
</feature>
<dbReference type="EMBL" id="BMVO01000003">
    <property type="protein sequence ID" value="GHA93853.1"/>
    <property type="molecule type" value="Genomic_DNA"/>
</dbReference>
<sequence length="242" mass="24764">MGEHMSENANHPSGPPPEKPRDPWAPPEQSARKVPLDKPPADRPAVHDQQTVTSMPTGDPAPGFGPGGAQGQGAVPPPPAAPAPQGGPAPTAPGQYGYPAYAVGQPQTPYTTGGYPGYPGYGGPAAWTGQQGPAPANGYGITAMVLGIIAVTFFCAYGLGIILGVLALIFGILGRKRVQRGEATNAGMALAGIILGVIGFVLSAAFIGFIVWAIVQGEKENDLDSEYDPYANSSLVIETPAR</sequence>
<reference evidence="5" key="1">
    <citation type="journal article" date="2019" name="Int. J. Syst. Evol. Microbiol.">
        <title>The Global Catalogue of Microorganisms (GCM) 10K type strain sequencing project: providing services to taxonomists for standard genome sequencing and annotation.</title>
        <authorList>
            <consortium name="The Broad Institute Genomics Platform"/>
            <consortium name="The Broad Institute Genome Sequencing Center for Infectious Disease"/>
            <person name="Wu L."/>
            <person name="Ma J."/>
        </authorList>
    </citation>
    <scope>NUCLEOTIDE SEQUENCE [LARGE SCALE GENOMIC DNA]</scope>
    <source>
        <strain evidence="5">JCM 4737</strain>
    </source>
</reference>
<feature type="domain" description="DUF4190" evidence="3">
    <location>
        <begin position="140"/>
        <end position="205"/>
    </location>
</feature>
<dbReference type="InterPro" id="IPR025241">
    <property type="entry name" value="DUF4190"/>
</dbReference>
<feature type="region of interest" description="Disordered" evidence="1">
    <location>
        <begin position="1"/>
        <end position="100"/>
    </location>
</feature>
<keyword evidence="2" id="KW-0812">Transmembrane</keyword>
<comment type="caution">
    <text evidence="4">The sequence shown here is derived from an EMBL/GenBank/DDBJ whole genome shotgun (WGS) entry which is preliminary data.</text>
</comment>
<feature type="transmembrane region" description="Helical" evidence="2">
    <location>
        <begin position="186"/>
        <end position="215"/>
    </location>
</feature>
<protein>
    <recommendedName>
        <fullName evidence="3">DUF4190 domain-containing protein</fullName>
    </recommendedName>
</protein>
<evidence type="ECO:0000313" key="5">
    <source>
        <dbReference type="Proteomes" id="UP000599437"/>
    </source>
</evidence>
<dbReference type="Pfam" id="PF13828">
    <property type="entry name" value="DUF4190"/>
    <property type="match status" value="1"/>
</dbReference>
<keyword evidence="2" id="KW-1133">Transmembrane helix</keyword>
<proteinExistence type="predicted"/>
<name>A0ABQ3DM26_9ACTN</name>
<keyword evidence="2" id="KW-0472">Membrane</keyword>
<accession>A0ABQ3DM26</accession>
<keyword evidence="5" id="KW-1185">Reference proteome</keyword>
<evidence type="ECO:0000256" key="2">
    <source>
        <dbReference type="SAM" id="Phobius"/>
    </source>
</evidence>
<feature type="compositionally biased region" description="Basic and acidic residues" evidence="1">
    <location>
        <begin position="30"/>
        <end position="46"/>
    </location>
</feature>
<evidence type="ECO:0000259" key="3">
    <source>
        <dbReference type="Pfam" id="PF13828"/>
    </source>
</evidence>
<dbReference type="Proteomes" id="UP000599437">
    <property type="component" value="Unassembled WGS sequence"/>
</dbReference>